<evidence type="ECO:0000313" key="2">
    <source>
        <dbReference type="EMBL" id="KAK8776167.1"/>
    </source>
</evidence>
<dbReference type="GO" id="GO:0017025">
    <property type="term" value="F:TBP-class protein binding"/>
    <property type="evidence" value="ECO:0007669"/>
    <property type="project" value="InterPro"/>
</dbReference>
<dbReference type="InterPro" id="IPR022707">
    <property type="entry name" value="Mot1_central_dom"/>
</dbReference>
<proteinExistence type="predicted"/>
<gene>
    <name evidence="2" type="ORF">V5799_030487</name>
</gene>
<protein>
    <recommendedName>
        <fullName evidence="1">Mot1 central domain-containing protein</fullName>
    </recommendedName>
</protein>
<dbReference type="PANTHER" id="PTHR36498">
    <property type="entry name" value="TATA-BINDING PROTEIN-ASSOCIATED FACTOR 172"/>
    <property type="match status" value="1"/>
</dbReference>
<dbReference type="PANTHER" id="PTHR36498:SF1">
    <property type="entry name" value="TATA-BINDING PROTEIN-ASSOCIATED FACTOR 172"/>
    <property type="match status" value="1"/>
</dbReference>
<dbReference type="GO" id="GO:0016887">
    <property type="term" value="F:ATP hydrolysis activity"/>
    <property type="evidence" value="ECO:0007669"/>
    <property type="project" value="InterPro"/>
</dbReference>
<accession>A0AAQ4EN67</accession>
<feature type="domain" description="Mot1 central" evidence="1">
    <location>
        <begin position="23"/>
        <end position="64"/>
    </location>
</feature>
<dbReference type="EMBL" id="JARKHS020013300">
    <property type="protein sequence ID" value="KAK8776167.1"/>
    <property type="molecule type" value="Genomic_DNA"/>
</dbReference>
<keyword evidence="3" id="KW-1185">Reference proteome</keyword>
<dbReference type="Pfam" id="PF12054">
    <property type="entry name" value="DUF3535"/>
    <property type="match status" value="2"/>
</dbReference>
<evidence type="ECO:0000313" key="3">
    <source>
        <dbReference type="Proteomes" id="UP001321473"/>
    </source>
</evidence>
<evidence type="ECO:0000259" key="1">
    <source>
        <dbReference type="Pfam" id="PF12054"/>
    </source>
</evidence>
<name>A0AAQ4EN67_AMBAM</name>
<feature type="non-terminal residue" evidence="2">
    <location>
        <position position="221"/>
    </location>
</feature>
<sequence length="221" mass="24004">MQCCPNAQAFQTGRQTTATCCLCRVQSSLATFLVRLPHLPDKLNPVIRPLMESIRREESPLLQRLGPPCRLLFWSVVWTLLPARPGRPTHGRPLVTGPRSAQRQNEIQRRGAAQVLSLAAEHFGAALPERLPSLWEATVEPLLRGRNYIDAASEASAGFGRSVQCQLTLADVPMCCFAGCGATHNGEGEGQAASAEAQELVAPLQALEVIGPHLHPKLHTK</sequence>
<dbReference type="AlphaFoldDB" id="A0AAQ4EN67"/>
<feature type="domain" description="Mot1 central" evidence="1">
    <location>
        <begin position="100"/>
        <end position="136"/>
    </location>
</feature>
<organism evidence="2 3">
    <name type="scientific">Amblyomma americanum</name>
    <name type="common">Lone star tick</name>
    <dbReference type="NCBI Taxonomy" id="6943"/>
    <lineage>
        <taxon>Eukaryota</taxon>
        <taxon>Metazoa</taxon>
        <taxon>Ecdysozoa</taxon>
        <taxon>Arthropoda</taxon>
        <taxon>Chelicerata</taxon>
        <taxon>Arachnida</taxon>
        <taxon>Acari</taxon>
        <taxon>Parasitiformes</taxon>
        <taxon>Ixodida</taxon>
        <taxon>Ixodoidea</taxon>
        <taxon>Ixodidae</taxon>
        <taxon>Amblyomminae</taxon>
        <taxon>Amblyomma</taxon>
    </lineage>
</organism>
<dbReference type="InterPro" id="IPR044972">
    <property type="entry name" value="Mot1"/>
</dbReference>
<reference evidence="2 3" key="1">
    <citation type="journal article" date="2023" name="Arcadia Sci">
        <title>De novo assembly of a long-read Amblyomma americanum tick genome.</title>
        <authorList>
            <person name="Chou S."/>
            <person name="Poskanzer K.E."/>
            <person name="Rollins M."/>
            <person name="Thuy-Boun P.S."/>
        </authorList>
    </citation>
    <scope>NUCLEOTIDE SEQUENCE [LARGE SCALE GENOMIC DNA]</scope>
    <source>
        <strain evidence="2">F_SG_1</strain>
        <tissue evidence="2">Salivary glands</tissue>
    </source>
</reference>
<dbReference type="GO" id="GO:0003677">
    <property type="term" value="F:DNA binding"/>
    <property type="evidence" value="ECO:0007669"/>
    <property type="project" value="InterPro"/>
</dbReference>
<dbReference type="Proteomes" id="UP001321473">
    <property type="component" value="Unassembled WGS sequence"/>
</dbReference>
<comment type="caution">
    <text evidence="2">The sequence shown here is derived from an EMBL/GenBank/DDBJ whole genome shotgun (WGS) entry which is preliminary data.</text>
</comment>